<dbReference type="EMBL" id="LSSN01000891">
    <property type="protein sequence ID" value="OMJ21916.1"/>
    <property type="molecule type" value="Genomic_DNA"/>
</dbReference>
<dbReference type="Proteomes" id="UP000187283">
    <property type="component" value="Unassembled WGS sequence"/>
</dbReference>
<evidence type="ECO:0000313" key="1">
    <source>
        <dbReference type="EMBL" id="OMJ21916.1"/>
    </source>
</evidence>
<gene>
    <name evidence="1" type="ORF">AYI70_g3180</name>
</gene>
<evidence type="ECO:0000313" key="2">
    <source>
        <dbReference type="Proteomes" id="UP000187283"/>
    </source>
</evidence>
<keyword evidence="2" id="KW-1185">Reference proteome</keyword>
<sequence length="260" mass="29975">MSKLEFNKIKKSTENVDLATYYEDISNDGIVNFSSDDETKKVTKKSYIQPKSISIPEKKDFIYDSLNPESNIAKYAVLKKAYDLGQDMEFGIKRVLAKDQQYYSDKTNIDYFKKVINRSINTEYSPSVNADSEYSRLKTSPDSQKYIEKGVIDIPEVEFATKYSNDFCNKSENIDLNFKKYTISILSPPKVKVSSECHQKIIIENQKKSGSDIYQQNLNFKDPRLMQKKNISSNSSETDSSSDNVINKPLIVRQKIFFEL</sequence>
<name>A0A1R1Y589_9FUNG</name>
<comment type="caution">
    <text evidence="1">The sequence shown here is derived from an EMBL/GenBank/DDBJ whole genome shotgun (WGS) entry which is preliminary data.</text>
</comment>
<accession>A0A1R1Y589</accession>
<proteinExistence type="predicted"/>
<protein>
    <submittedName>
        <fullName evidence="1">Uncharacterized protein</fullName>
    </submittedName>
</protein>
<reference evidence="1 2" key="1">
    <citation type="submission" date="2017-01" db="EMBL/GenBank/DDBJ databases">
        <authorList>
            <person name="Mah S.A."/>
            <person name="Swanson W.J."/>
            <person name="Moy G.W."/>
            <person name="Vacquier V.D."/>
        </authorList>
    </citation>
    <scope>NUCLEOTIDE SEQUENCE [LARGE SCALE GENOMIC DNA]</scope>
    <source>
        <strain evidence="1 2">GSMNP</strain>
    </source>
</reference>
<organism evidence="1 2">
    <name type="scientific">Smittium culicis</name>
    <dbReference type="NCBI Taxonomy" id="133412"/>
    <lineage>
        <taxon>Eukaryota</taxon>
        <taxon>Fungi</taxon>
        <taxon>Fungi incertae sedis</taxon>
        <taxon>Zoopagomycota</taxon>
        <taxon>Kickxellomycotina</taxon>
        <taxon>Harpellomycetes</taxon>
        <taxon>Harpellales</taxon>
        <taxon>Legeriomycetaceae</taxon>
        <taxon>Smittium</taxon>
    </lineage>
</organism>
<dbReference type="AlphaFoldDB" id="A0A1R1Y589"/>